<dbReference type="AlphaFoldDB" id="A0A0F7SRU1"/>
<accession>A0A0F7SRU1</accession>
<evidence type="ECO:0000259" key="3">
    <source>
        <dbReference type="Pfam" id="PF22766"/>
    </source>
</evidence>
<evidence type="ECO:0000256" key="1">
    <source>
        <dbReference type="SAM" id="Coils"/>
    </source>
</evidence>
<sequence>MAFEIPSHLRKAVSTSDLDAEASLTPPASVHLDRLLAPLINEPWDSLSAKQVATHLDVVRMDIQSTQKSIHSLVTERYTQVSSLINGSVKVNKSSAILNEKLEKLEYDVDGDETSSLIPHLLETIKTHAHIQHDLSHESHHLRFLQLLSTYKTTFSQLLSTPGPSLPRSVAICLECSKLLRREEWTWTDSRGVRRMESLRQDLEERLRVIKDRVSEQLGRIFEGTFGLDWDAVGGIGVIRVQENDQVSFQELIDSLHTLATLPTLLNTLAHRILNQIFIPLLQTPAFISPSSVSKINSLHRAFSSSYSTDSKLAIFRFMVTNDRAGSIAHSNSWTECSSAQPILQSMIGFLSTAFPSFPYSSKDTSPDTTRNISELLAPLLFPLVERHHLQPCLSLIESPLDLPAFIQICDDFTRWEAETTGGSSTELATFKSDVGIRWAKLKRAKLLEDVRAVLVQPKGRPSEGGWSGWTWEKEVWVDEHQVLGKEKGSADKPETHLLGMDHLSSAATMTSAESVFPEPTVSLPSDIAPAGDGDDGWGFDEDDQPPAVKTSVVSSVESSAFSTVEVTSPVAEEEDDDGWGFGETTPPPAPAAVLAPSTEENDDEEDAWGFNSDTERSHQESSVPSFTKKTSTAVPRQAKRLERVQAKFSGSNLGEIGRSLSAGSTTSSAHRRVSFGSGSGSTADVSEGAEQDLVSRPRGRGGMKLGRKVSGTVIGSNSRQPSVSSSAMDVSDQADFSEPSPAPMRNEISMDGQESAHPEGPRLIKERYVVSERMKELVRFVEKLVRMAEELSSVETKSLSISSSSSETLMRSISDVLSLYRAIIPVAHTSLIESSPGLGMQAVNDTEYLASMIEHLPLGRGEAGKDDLVKVLRMSGQRWLDVIIDRQRTALNTILDGAGRFTDISLENRATQSDRAISLIIDRMTELSTVWKPLVPLDRAFVVLGILLNEVLDRILREIIGLDDITTKESERLNALCKSLHPLESIFCSYSDEGTGGSPSAVVSYVPKWLKFCYLSEILEASLADITYLFETGGLVDFEKAELVSLLRALFSDTSLRAKTIDLVLGDLAGK</sequence>
<reference evidence="4" key="1">
    <citation type="submission" date="2014-08" db="EMBL/GenBank/DDBJ databases">
        <authorList>
            <person name="Sharma Rahul"/>
            <person name="Thines Marco"/>
        </authorList>
    </citation>
    <scope>NUCLEOTIDE SEQUENCE</scope>
</reference>
<feature type="coiled-coil region" evidence="1">
    <location>
        <begin position="193"/>
        <end position="220"/>
    </location>
</feature>
<feature type="compositionally biased region" description="Basic residues" evidence="2">
    <location>
        <begin position="698"/>
        <end position="708"/>
    </location>
</feature>
<dbReference type="EMBL" id="LN483166">
    <property type="protein sequence ID" value="CED84917.1"/>
    <property type="molecule type" value="Genomic_DNA"/>
</dbReference>
<evidence type="ECO:0000256" key="2">
    <source>
        <dbReference type="SAM" id="MobiDB-lite"/>
    </source>
</evidence>
<dbReference type="InterPro" id="IPR055148">
    <property type="entry name" value="ZW10_C_2"/>
</dbReference>
<dbReference type="PANTHER" id="PTHR12205">
    <property type="entry name" value="CENTROMERE/KINETOCHORE PROTEIN ZW10"/>
    <property type="match status" value="1"/>
</dbReference>
<dbReference type="GO" id="GO:0005737">
    <property type="term" value="C:cytoplasm"/>
    <property type="evidence" value="ECO:0007669"/>
    <property type="project" value="GOC"/>
</dbReference>
<proteinExistence type="predicted"/>
<dbReference type="Gene3D" id="1.10.357.150">
    <property type="match status" value="1"/>
</dbReference>
<dbReference type="Pfam" id="PF22766">
    <property type="entry name" value="ZW10_C2"/>
    <property type="match status" value="1"/>
</dbReference>
<dbReference type="GO" id="GO:0006888">
    <property type="term" value="P:endoplasmic reticulum to Golgi vesicle-mediated transport"/>
    <property type="evidence" value="ECO:0007669"/>
    <property type="project" value="TreeGrafter"/>
</dbReference>
<organism evidence="4">
    <name type="scientific">Phaffia rhodozyma</name>
    <name type="common">Yeast</name>
    <name type="synonym">Xanthophyllomyces dendrorhous</name>
    <dbReference type="NCBI Taxonomy" id="264483"/>
    <lineage>
        <taxon>Eukaryota</taxon>
        <taxon>Fungi</taxon>
        <taxon>Dikarya</taxon>
        <taxon>Basidiomycota</taxon>
        <taxon>Agaricomycotina</taxon>
        <taxon>Tremellomycetes</taxon>
        <taxon>Cystofilobasidiales</taxon>
        <taxon>Mrakiaceae</taxon>
        <taxon>Phaffia</taxon>
    </lineage>
</organism>
<dbReference type="GO" id="GO:0007094">
    <property type="term" value="P:mitotic spindle assembly checkpoint signaling"/>
    <property type="evidence" value="ECO:0007669"/>
    <property type="project" value="TreeGrafter"/>
</dbReference>
<feature type="compositionally biased region" description="Low complexity" evidence="2">
    <location>
        <begin position="548"/>
        <end position="569"/>
    </location>
</feature>
<feature type="compositionally biased region" description="Polar residues" evidence="2">
    <location>
        <begin position="714"/>
        <end position="729"/>
    </location>
</feature>
<dbReference type="InterPro" id="IPR046362">
    <property type="entry name" value="Zw10/DSL1_C_sf"/>
</dbReference>
<feature type="region of interest" description="Disordered" evidence="2">
    <location>
        <begin position="510"/>
        <end position="637"/>
    </location>
</feature>
<dbReference type="GO" id="GO:1990423">
    <property type="term" value="C:RZZ complex"/>
    <property type="evidence" value="ECO:0007669"/>
    <property type="project" value="TreeGrafter"/>
</dbReference>
<dbReference type="PANTHER" id="PTHR12205:SF0">
    <property type="entry name" value="CENTROMERE_KINETOCHORE PROTEIN ZW10 HOMOLOG"/>
    <property type="match status" value="1"/>
</dbReference>
<feature type="domain" description="ZW10 C-terminal helical" evidence="3">
    <location>
        <begin position="917"/>
        <end position="1062"/>
    </location>
</feature>
<keyword evidence="1" id="KW-0175">Coiled coil</keyword>
<feature type="compositionally biased region" description="Acidic residues" evidence="2">
    <location>
        <begin position="533"/>
        <end position="545"/>
    </location>
</feature>
<evidence type="ECO:0000313" key="4">
    <source>
        <dbReference type="EMBL" id="CED84917.1"/>
    </source>
</evidence>
<feature type="compositionally biased region" description="Polar residues" evidence="2">
    <location>
        <begin position="621"/>
        <end position="635"/>
    </location>
</feature>
<protein>
    <submittedName>
        <fullName evidence="4">Centromere/kinetochore protein zw10 involved in mitotic chromosome segregation</fullName>
    </submittedName>
</protein>
<feature type="region of interest" description="Disordered" evidence="2">
    <location>
        <begin position="655"/>
        <end position="760"/>
    </location>
</feature>
<name>A0A0F7SRU1_PHARH</name>